<protein>
    <submittedName>
        <fullName evidence="8">Tyrosine lyase ThiH</fullName>
    </submittedName>
</protein>
<dbReference type="PANTHER" id="PTHR43583">
    <property type="entry name" value="2-IMINOACETATE SYNTHASE"/>
    <property type="match status" value="1"/>
</dbReference>
<dbReference type="Pfam" id="PF04055">
    <property type="entry name" value="Radical_SAM"/>
    <property type="match status" value="1"/>
</dbReference>
<dbReference type="SUPFAM" id="SSF102114">
    <property type="entry name" value="Radical SAM enzymes"/>
    <property type="match status" value="1"/>
</dbReference>
<feature type="domain" description="Radical SAM core" evidence="7">
    <location>
        <begin position="72"/>
        <end position="307"/>
    </location>
</feature>
<dbReference type="SFLD" id="SFLDS00029">
    <property type="entry name" value="Radical_SAM"/>
    <property type="match status" value="1"/>
</dbReference>
<gene>
    <name evidence="8" type="ORF">SAMN02745213_02224</name>
</gene>
<keyword evidence="3" id="KW-0949">S-adenosyl-L-methionine</keyword>
<dbReference type="InterPro" id="IPR034428">
    <property type="entry name" value="ThiH/NoCL/HydG-like"/>
</dbReference>
<evidence type="ECO:0000256" key="5">
    <source>
        <dbReference type="ARBA" id="ARBA00023004"/>
    </source>
</evidence>
<dbReference type="GO" id="GO:0005506">
    <property type="term" value="F:iron ion binding"/>
    <property type="evidence" value="ECO:0007669"/>
    <property type="project" value="InterPro"/>
</dbReference>
<dbReference type="NCBIfam" id="TIGR02351">
    <property type="entry name" value="thiH"/>
    <property type="match status" value="1"/>
</dbReference>
<dbReference type="InterPro" id="IPR058240">
    <property type="entry name" value="rSAM_sf"/>
</dbReference>
<dbReference type="AlphaFoldDB" id="A0A1T4VXG6"/>
<evidence type="ECO:0000259" key="7">
    <source>
        <dbReference type="PROSITE" id="PS51918"/>
    </source>
</evidence>
<dbReference type="GO" id="GO:0009228">
    <property type="term" value="P:thiamine biosynthetic process"/>
    <property type="evidence" value="ECO:0007669"/>
    <property type="project" value="InterPro"/>
</dbReference>
<evidence type="ECO:0000256" key="2">
    <source>
        <dbReference type="ARBA" id="ARBA00022485"/>
    </source>
</evidence>
<evidence type="ECO:0000256" key="3">
    <source>
        <dbReference type="ARBA" id="ARBA00022691"/>
    </source>
</evidence>
<dbReference type="InterPro" id="IPR007197">
    <property type="entry name" value="rSAM"/>
</dbReference>
<dbReference type="STRING" id="83771.SAMN02910357_02546"/>
<sequence length="375" mass="42530">MSFYDVIEKIDIDKFINLVDSQKDTDVEKALSKKEPLGVDDFAALISENARKHYLKDMVNISTQLTRRRFGRCVNMYLPLYLTNLCSNKCVYCGFSVMNKFKRVVLNLSQIDEECQAISKMGYKNILLVSGESERRAGIDYFKQVLPVVKKYATYLQMEVQPLSVDDYVQLKELGLDAVSVYQETYHKEYYSKVHLGGKKADYRWRLETPDRLGMAEIDKVGIGSLLGLYDWRADLCATALHILYMREHYWKTNLSVSFPRLRPAAGGFEPKLPVSDAKLLQIICALRIFDNELDLTLSTRESASFRDLILPVGITAISAGSSTEPGGYAHKGENLEQWTVNDDRTVDEVVSAMESSGFEAVFQNASTTFFSAVR</sequence>
<proteinExistence type="predicted"/>
<dbReference type="GO" id="GO:0016829">
    <property type="term" value="F:lyase activity"/>
    <property type="evidence" value="ECO:0007669"/>
    <property type="project" value="UniProtKB-KW"/>
</dbReference>
<keyword evidence="6" id="KW-0411">Iron-sulfur</keyword>
<evidence type="ECO:0000313" key="9">
    <source>
        <dbReference type="Proteomes" id="UP000242432"/>
    </source>
</evidence>
<evidence type="ECO:0000256" key="6">
    <source>
        <dbReference type="ARBA" id="ARBA00023014"/>
    </source>
</evidence>
<dbReference type="SFLD" id="SFLDF00301">
    <property type="entry name" value="2-iminoacetate_synthase_(ThiH)"/>
    <property type="match status" value="1"/>
</dbReference>
<dbReference type="SFLD" id="SFLDG01060">
    <property type="entry name" value="BATS_domain_containing"/>
    <property type="match status" value="1"/>
</dbReference>
<dbReference type="SFLD" id="SFLDG01081">
    <property type="entry name" value="cleavage_of_the_Ca-Cb_bond_in"/>
    <property type="match status" value="1"/>
</dbReference>
<keyword evidence="9" id="KW-1185">Reference proteome</keyword>
<dbReference type="InterPro" id="IPR012726">
    <property type="entry name" value="ThiH"/>
</dbReference>
<keyword evidence="5" id="KW-0408">Iron</keyword>
<dbReference type="GO" id="GO:0051539">
    <property type="term" value="F:4 iron, 4 sulfur cluster binding"/>
    <property type="evidence" value="ECO:0007669"/>
    <property type="project" value="UniProtKB-KW"/>
</dbReference>
<dbReference type="InterPro" id="IPR010722">
    <property type="entry name" value="BATS_dom"/>
</dbReference>
<dbReference type="CDD" id="cd01335">
    <property type="entry name" value="Radical_SAM"/>
    <property type="match status" value="1"/>
</dbReference>
<keyword evidence="8" id="KW-0456">Lyase</keyword>
<dbReference type="RefSeq" id="WP_031492473.1">
    <property type="nucleotide sequence ID" value="NZ_FUXX01000060.1"/>
</dbReference>
<dbReference type="PANTHER" id="PTHR43583:SF1">
    <property type="entry name" value="2-IMINOACETATE SYNTHASE"/>
    <property type="match status" value="1"/>
</dbReference>
<evidence type="ECO:0000256" key="1">
    <source>
        <dbReference type="ARBA" id="ARBA00001966"/>
    </source>
</evidence>
<dbReference type="Proteomes" id="UP000242432">
    <property type="component" value="Unassembled WGS sequence"/>
</dbReference>
<dbReference type="InterPro" id="IPR013785">
    <property type="entry name" value="Aldolase_TIM"/>
</dbReference>
<dbReference type="Pfam" id="PF06968">
    <property type="entry name" value="BATS"/>
    <property type="match status" value="1"/>
</dbReference>
<reference evidence="9" key="1">
    <citation type="submission" date="2017-02" db="EMBL/GenBank/DDBJ databases">
        <authorList>
            <person name="Varghese N."/>
            <person name="Submissions S."/>
        </authorList>
    </citation>
    <scope>NUCLEOTIDE SEQUENCE [LARGE SCALE GENOMIC DNA]</scope>
    <source>
        <strain evidence="9">DSM 3072</strain>
    </source>
</reference>
<name>A0A1T4VXG6_9GAMM</name>
<organism evidence="8 9">
    <name type="scientific">Succinivibrio dextrinosolvens DSM 3072</name>
    <dbReference type="NCBI Taxonomy" id="1123324"/>
    <lineage>
        <taxon>Bacteria</taxon>
        <taxon>Pseudomonadati</taxon>
        <taxon>Pseudomonadota</taxon>
        <taxon>Gammaproteobacteria</taxon>
        <taxon>Aeromonadales</taxon>
        <taxon>Succinivibrionaceae</taxon>
        <taxon>Succinivibrio</taxon>
    </lineage>
</organism>
<dbReference type="PROSITE" id="PS51918">
    <property type="entry name" value="RADICAL_SAM"/>
    <property type="match status" value="1"/>
</dbReference>
<dbReference type="Gene3D" id="3.20.20.70">
    <property type="entry name" value="Aldolase class I"/>
    <property type="match status" value="1"/>
</dbReference>
<dbReference type="EMBL" id="FUXX01000060">
    <property type="protein sequence ID" value="SKA69525.1"/>
    <property type="molecule type" value="Genomic_DNA"/>
</dbReference>
<evidence type="ECO:0000256" key="4">
    <source>
        <dbReference type="ARBA" id="ARBA00022723"/>
    </source>
</evidence>
<comment type="cofactor">
    <cofactor evidence="1">
        <name>[4Fe-4S] cluster</name>
        <dbReference type="ChEBI" id="CHEBI:49883"/>
    </cofactor>
</comment>
<accession>A0A1T4VXG6</accession>
<keyword evidence="4" id="KW-0479">Metal-binding</keyword>
<evidence type="ECO:0000313" key="8">
    <source>
        <dbReference type="EMBL" id="SKA69525.1"/>
    </source>
</evidence>
<keyword evidence="2" id="KW-0004">4Fe-4S</keyword>
<dbReference type="SMART" id="SM00876">
    <property type="entry name" value="BATS"/>
    <property type="match status" value="1"/>
</dbReference>